<proteinExistence type="predicted"/>
<evidence type="ECO:0000313" key="5">
    <source>
        <dbReference type="Proteomes" id="UP000663877"/>
    </source>
</evidence>
<comment type="caution">
    <text evidence="2">The sequence shown here is derived from an EMBL/GenBank/DDBJ whole genome shotgun (WGS) entry which is preliminary data.</text>
</comment>
<dbReference type="Pfam" id="PF14299">
    <property type="entry name" value="PP2"/>
    <property type="match status" value="1"/>
</dbReference>
<evidence type="ECO:0000259" key="1">
    <source>
        <dbReference type="PROSITE" id="PS50181"/>
    </source>
</evidence>
<dbReference type="InterPro" id="IPR001810">
    <property type="entry name" value="F-box_dom"/>
</dbReference>
<dbReference type="PANTHER" id="PTHR31960:SF26">
    <property type="entry name" value="F-BOX DOMAIN CONTAINING PROTEIN"/>
    <property type="match status" value="1"/>
</dbReference>
<sequence length="332" mass="39103">MTSKRIREGLQSIISRISPFTINTTADDISGICWILDLPLEILQMITDYLNVRDLTSLSRSCQMFYKLINNDNFWIHRIHHQFPHPIANFYTFDLFQKSEEIEIVPQSRPSGFMHTREDCDLDRFAVNSATYYNDEVIEQRHTKMYVSEDDFLTYVGYFHYNKPTKRMNVPLMKLVYFYLIDRKQQAAANMHVVHLNGQYLVDRTTQESLTGHVIQLQSVCWLEITGNFEHNLMPGKYEVIWRMKGHAGNISMYGVTEFLVAPSNGKMLIKRITEEEFRSYTLEHGNRWFIKSLGQIMIYKPSKVMVGIRNWREGSWKAGVTWDYIELKVIP</sequence>
<dbReference type="EMBL" id="CAJNOM010000276">
    <property type="protein sequence ID" value="CAF1311371.1"/>
    <property type="molecule type" value="Genomic_DNA"/>
</dbReference>
<accession>A0A814ICN1</accession>
<gene>
    <name evidence="2" type="ORF">BJG266_LOCUS17035</name>
    <name evidence="3" type="ORF">QVE165_LOCUS31809</name>
</gene>
<organism evidence="2 5">
    <name type="scientific">Adineta steineri</name>
    <dbReference type="NCBI Taxonomy" id="433720"/>
    <lineage>
        <taxon>Eukaryota</taxon>
        <taxon>Metazoa</taxon>
        <taxon>Spiralia</taxon>
        <taxon>Gnathifera</taxon>
        <taxon>Rotifera</taxon>
        <taxon>Eurotatoria</taxon>
        <taxon>Bdelloidea</taxon>
        <taxon>Adinetida</taxon>
        <taxon>Adinetidae</taxon>
        <taxon>Adineta</taxon>
    </lineage>
</organism>
<name>A0A814ICN1_9BILA</name>
<dbReference type="SMART" id="SM00256">
    <property type="entry name" value="FBOX"/>
    <property type="match status" value="1"/>
</dbReference>
<evidence type="ECO:0000313" key="2">
    <source>
        <dbReference type="EMBL" id="CAF1021751.1"/>
    </source>
</evidence>
<evidence type="ECO:0000313" key="3">
    <source>
        <dbReference type="EMBL" id="CAF1311371.1"/>
    </source>
</evidence>
<dbReference type="SUPFAM" id="SSF81383">
    <property type="entry name" value="F-box domain"/>
    <property type="match status" value="1"/>
</dbReference>
<feature type="domain" description="F-box" evidence="1">
    <location>
        <begin position="32"/>
        <end position="78"/>
    </location>
</feature>
<dbReference type="Pfam" id="PF12937">
    <property type="entry name" value="F-box-like"/>
    <property type="match status" value="1"/>
</dbReference>
<dbReference type="EMBL" id="CAJNOI010000081">
    <property type="protein sequence ID" value="CAF1021751.1"/>
    <property type="molecule type" value="Genomic_DNA"/>
</dbReference>
<protein>
    <recommendedName>
        <fullName evidence="1">F-box domain-containing protein</fullName>
    </recommendedName>
</protein>
<dbReference type="Proteomes" id="UP000663832">
    <property type="component" value="Unassembled WGS sequence"/>
</dbReference>
<dbReference type="Gene3D" id="1.20.1280.50">
    <property type="match status" value="1"/>
</dbReference>
<evidence type="ECO:0000313" key="4">
    <source>
        <dbReference type="Proteomes" id="UP000663832"/>
    </source>
</evidence>
<dbReference type="InterPro" id="IPR036047">
    <property type="entry name" value="F-box-like_dom_sf"/>
</dbReference>
<dbReference type="Proteomes" id="UP000663877">
    <property type="component" value="Unassembled WGS sequence"/>
</dbReference>
<dbReference type="OrthoDB" id="722566at2759"/>
<dbReference type="InterPro" id="IPR025886">
    <property type="entry name" value="PP2-like"/>
</dbReference>
<dbReference type="AlphaFoldDB" id="A0A814ICN1"/>
<keyword evidence="4" id="KW-1185">Reference proteome</keyword>
<dbReference type="PROSITE" id="PS50181">
    <property type="entry name" value="FBOX"/>
    <property type="match status" value="1"/>
</dbReference>
<dbReference type="PANTHER" id="PTHR31960">
    <property type="entry name" value="F-BOX PROTEIN PP2-A15"/>
    <property type="match status" value="1"/>
</dbReference>
<reference evidence="2" key="1">
    <citation type="submission" date="2021-02" db="EMBL/GenBank/DDBJ databases">
        <authorList>
            <person name="Nowell W R."/>
        </authorList>
    </citation>
    <scope>NUCLEOTIDE SEQUENCE</scope>
</reference>